<feature type="transmembrane region" description="Helical" evidence="5">
    <location>
        <begin position="136"/>
        <end position="158"/>
    </location>
</feature>
<feature type="transmembrane region" description="Helical" evidence="5">
    <location>
        <begin position="338"/>
        <end position="357"/>
    </location>
</feature>
<evidence type="ECO:0000256" key="4">
    <source>
        <dbReference type="ARBA" id="ARBA00023136"/>
    </source>
</evidence>
<sequence>MKFNSPTPMKPTLSVQGINLIVVAVIAITFIAMMRYEINGGGAGLHLPTNIVIWVMMALLTIALYWPRHEARHTLNSLGCLWLLSGALMMSIPGLFPASLQHVGAWLPRILGLWGGITVLFGLFRLRLSADTRQLWLILILLSAWGQAILALLQLFVFTSDNWMEFDITQRPYGIFQQTNVLASYLATGYAIAVYLFMVSGSRAVRGISTLTLLIFPGLLMLLQSRIGWVGGISTLLLFSLYYWRQRQIAWLWLCSLISLLAALYLLGQLSESLLLAKETSNRDRGLILKYTWHMIQQHPWLGWGYGSFEAAFAQALSQAGQVPNNFIFPSHPHNEVLYGWAEGGIVALIGMLLLAIGYVKPLLIRPKTVFPLWVLTLPIALHLMTELPLYQSAAHWLVLILLGRLMIPENMLVAETTAPTLWQRGMHYAIILSALCTLLFMVTGFNTGRVLTLAERGGLVDMRPLDKLTNPYIQWERYEYIRHINLLLQFNQRQDPALLTQFSAWAEQYIQLHNDPNVYQSLIMINQYQNNVAQANQLHQTAKALFPGNPAFK</sequence>
<feature type="domain" description="Virulence factor membrane-bound polymerase C-terminal" evidence="7">
    <location>
        <begin position="373"/>
        <end position="552"/>
    </location>
</feature>
<evidence type="ECO:0000313" key="9">
    <source>
        <dbReference type="EMBL" id="CNL00893.1"/>
    </source>
</evidence>
<feature type="transmembrane region" description="Helical" evidence="5">
    <location>
        <begin position="12"/>
        <end position="33"/>
    </location>
</feature>
<dbReference type="EMBL" id="CQEM01000006">
    <property type="protein sequence ID" value="CNL00893.1"/>
    <property type="molecule type" value="Genomic_DNA"/>
</dbReference>
<dbReference type="Pfam" id="PF11846">
    <property type="entry name" value="Wzy_C_2"/>
    <property type="match status" value="1"/>
</dbReference>
<name>A0A0T9TU40_YERAE</name>
<feature type="transmembrane region" description="Helical" evidence="5">
    <location>
        <begin position="227"/>
        <end position="244"/>
    </location>
</feature>
<dbReference type="PANTHER" id="PTHR37422:SF21">
    <property type="entry name" value="EXOQ-LIKE PROTEIN"/>
    <property type="match status" value="1"/>
</dbReference>
<reference evidence="10" key="1">
    <citation type="submission" date="2015-03" db="EMBL/GenBank/DDBJ databases">
        <authorList>
            <consortium name="Pathogen Informatics"/>
        </authorList>
    </citation>
    <scope>NUCLEOTIDE SEQUENCE [LARGE SCALE GENOMIC DNA]</scope>
    <source>
        <strain evidence="10">IP27925</strain>
    </source>
</reference>
<dbReference type="Proteomes" id="UP000040088">
    <property type="component" value="Unassembled WGS sequence"/>
</dbReference>
<dbReference type="Pfam" id="PF04932">
    <property type="entry name" value="Wzy_C"/>
    <property type="match status" value="1"/>
</dbReference>
<keyword evidence="3 5" id="KW-1133">Transmembrane helix</keyword>
<feature type="transmembrane region" description="Helical" evidence="5">
    <location>
        <begin position="429"/>
        <end position="446"/>
    </location>
</feature>
<evidence type="ECO:0000256" key="3">
    <source>
        <dbReference type="ARBA" id="ARBA00022989"/>
    </source>
</evidence>
<dbReference type="AlphaFoldDB" id="A0A0T9TU40"/>
<feature type="transmembrane region" description="Helical" evidence="5">
    <location>
        <begin position="78"/>
        <end position="100"/>
    </location>
</feature>
<dbReference type="GO" id="GO:0016874">
    <property type="term" value="F:ligase activity"/>
    <property type="evidence" value="ECO:0007669"/>
    <property type="project" value="UniProtKB-KW"/>
</dbReference>
<gene>
    <name evidence="9" type="ORF">ERS008460_01570</name>
</gene>
<feature type="domain" description="Protein glycosylation ligase" evidence="8">
    <location>
        <begin position="172"/>
        <end position="197"/>
    </location>
</feature>
<keyword evidence="4 5" id="KW-0472">Membrane</keyword>
<dbReference type="InterPro" id="IPR007016">
    <property type="entry name" value="O-antigen_ligase-rel_domated"/>
</dbReference>
<evidence type="ECO:0000313" key="10">
    <source>
        <dbReference type="Proteomes" id="UP000040088"/>
    </source>
</evidence>
<feature type="transmembrane region" description="Helical" evidence="5">
    <location>
        <begin position="106"/>
        <end position="124"/>
    </location>
</feature>
<feature type="transmembrane region" description="Helical" evidence="5">
    <location>
        <begin position="251"/>
        <end position="268"/>
    </location>
</feature>
<evidence type="ECO:0000256" key="5">
    <source>
        <dbReference type="SAM" id="Phobius"/>
    </source>
</evidence>
<feature type="transmembrane region" description="Helical" evidence="5">
    <location>
        <begin position="369"/>
        <end position="385"/>
    </location>
</feature>
<dbReference type="InterPro" id="IPR051533">
    <property type="entry name" value="WaaL-like"/>
</dbReference>
<feature type="transmembrane region" description="Helical" evidence="5">
    <location>
        <begin position="45"/>
        <end position="66"/>
    </location>
</feature>
<keyword evidence="2 5" id="KW-0812">Transmembrane</keyword>
<keyword evidence="9" id="KW-0436">Ligase</keyword>
<evidence type="ECO:0000259" key="6">
    <source>
        <dbReference type="Pfam" id="PF04932"/>
    </source>
</evidence>
<feature type="transmembrane region" description="Helical" evidence="5">
    <location>
        <begin position="178"/>
        <end position="197"/>
    </location>
</feature>
<evidence type="ECO:0000256" key="1">
    <source>
        <dbReference type="ARBA" id="ARBA00004141"/>
    </source>
</evidence>
<dbReference type="Pfam" id="PF15864">
    <property type="entry name" value="PglL_A"/>
    <property type="match status" value="1"/>
</dbReference>
<dbReference type="PANTHER" id="PTHR37422">
    <property type="entry name" value="TEICHURONIC ACID BIOSYNTHESIS PROTEIN TUAE"/>
    <property type="match status" value="1"/>
</dbReference>
<dbReference type="GO" id="GO:0016020">
    <property type="term" value="C:membrane"/>
    <property type="evidence" value="ECO:0007669"/>
    <property type="project" value="UniProtKB-SubCell"/>
</dbReference>
<organism evidence="9 10">
    <name type="scientific">Yersinia aleksiciae</name>
    <dbReference type="NCBI Taxonomy" id="263819"/>
    <lineage>
        <taxon>Bacteria</taxon>
        <taxon>Pseudomonadati</taxon>
        <taxon>Pseudomonadota</taxon>
        <taxon>Gammaproteobacteria</taxon>
        <taxon>Enterobacterales</taxon>
        <taxon>Yersiniaceae</taxon>
        <taxon>Yersinia</taxon>
    </lineage>
</organism>
<evidence type="ECO:0000259" key="8">
    <source>
        <dbReference type="Pfam" id="PF15864"/>
    </source>
</evidence>
<evidence type="ECO:0000256" key="2">
    <source>
        <dbReference type="ARBA" id="ARBA00022692"/>
    </source>
</evidence>
<protein>
    <submittedName>
        <fullName evidence="9">Lipid A core-O-antigen ligase</fullName>
    </submittedName>
</protein>
<dbReference type="InterPro" id="IPR031726">
    <property type="entry name" value="PglL_A"/>
</dbReference>
<feature type="domain" description="O-antigen ligase-related" evidence="6">
    <location>
        <begin position="212"/>
        <end position="352"/>
    </location>
</feature>
<evidence type="ECO:0000259" key="7">
    <source>
        <dbReference type="Pfam" id="PF11846"/>
    </source>
</evidence>
<proteinExistence type="predicted"/>
<dbReference type="InterPro" id="IPR021797">
    <property type="entry name" value="Wzy_C_2"/>
</dbReference>
<feature type="transmembrane region" description="Helical" evidence="5">
    <location>
        <begin position="204"/>
        <end position="221"/>
    </location>
</feature>
<comment type="subcellular location">
    <subcellularLocation>
        <location evidence="1">Membrane</location>
        <topology evidence="1">Multi-pass membrane protein</topology>
    </subcellularLocation>
</comment>
<accession>A0A0T9TU40</accession>